<evidence type="ECO:0000313" key="2">
    <source>
        <dbReference type="Proteomes" id="UP001596012"/>
    </source>
</evidence>
<dbReference type="RefSeq" id="WP_386342488.1">
    <property type="nucleotide sequence ID" value="NZ_JBHSFG010000028.1"/>
</dbReference>
<protein>
    <submittedName>
        <fullName evidence="1">Uncharacterized protein</fullName>
    </submittedName>
</protein>
<comment type="caution">
    <text evidence="1">The sequence shown here is derived from an EMBL/GenBank/DDBJ whole genome shotgun (WGS) entry which is preliminary data.</text>
</comment>
<organism evidence="1 2">
    <name type="scientific">Streptomyces xiangluensis</name>
    <dbReference type="NCBI Taxonomy" id="2665720"/>
    <lineage>
        <taxon>Bacteria</taxon>
        <taxon>Bacillati</taxon>
        <taxon>Actinomycetota</taxon>
        <taxon>Actinomycetes</taxon>
        <taxon>Kitasatosporales</taxon>
        <taxon>Streptomycetaceae</taxon>
        <taxon>Streptomyces</taxon>
    </lineage>
</organism>
<dbReference type="EMBL" id="JBHSFG010000028">
    <property type="protein sequence ID" value="MFC4466079.1"/>
    <property type="molecule type" value="Genomic_DNA"/>
</dbReference>
<keyword evidence="2" id="KW-1185">Reference proteome</keyword>
<evidence type="ECO:0000313" key="1">
    <source>
        <dbReference type="EMBL" id="MFC4466079.1"/>
    </source>
</evidence>
<reference evidence="2" key="1">
    <citation type="journal article" date="2019" name="Int. J. Syst. Evol. Microbiol.">
        <title>The Global Catalogue of Microorganisms (GCM) 10K type strain sequencing project: providing services to taxonomists for standard genome sequencing and annotation.</title>
        <authorList>
            <consortium name="The Broad Institute Genomics Platform"/>
            <consortium name="The Broad Institute Genome Sequencing Center for Infectious Disease"/>
            <person name="Wu L."/>
            <person name="Ma J."/>
        </authorList>
    </citation>
    <scope>NUCLEOTIDE SEQUENCE [LARGE SCALE GENOMIC DNA]</scope>
    <source>
        <strain evidence="2">DT43</strain>
    </source>
</reference>
<sequence length="96" mass="10216">MGRTFVCIGHGAGVVMRHSVPSQAPLDAIRSRRSAWQAAVSPCNGIEVAPQGSHLARRQLTRALAEPGAAWPVEVCTARRVVSTTPDGQPVSMKRC</sequence>
<accession>A0ABV8YPU3</accession>
<proteinExistence type="predicted"/>
<gene>
    <name evidence="1" type="ORF">ACFPH6_16350</name>
</gene>
<dbReference type="Proteomes" id="UP001596012">
    <property type="component" value="Unassembled WGS sequence"/>
</dbReference>
<name>A0ABV8YPU3_9ACTN</name>